<evidence type="ECO:0000313" key="1">
    <source>
        <dbReference type="EMBL" id="GIY43109.1"/>
    </source>
</evidence>
<keyword evidence="2" id="KW-1185">Reference proteome</keyword>
<proteinExistence type="predicted"/>
<comment type="caution">
    <text evidence="1">The sequence shown here is derived from an EMBL/GenBank/DDBJ whole genome shotgun (WGS) entry which is preliminary data.</text>
</comment>
<name>A0AAV4TBP3_CAEEX</name>
<protein>
    <submittedName>
        <fullName evidence="1">Uncharacterized protein</fullName>
    </submittedName>
</protein>
<evidence type="ECO:0000313" key="2">
    <source>
        <dbReference type="Proteomes" id="UP001054945"/>
    </source>
</evidence>
<reference evidence="1 2" key="1">
    <citation type="submission" date="2021-06" db="EMBL/GenBank/DDBJ databases">
        <title>Caerostris extrusa draft genome.</title>
        <authorList>
            <person name="Kono N."/>
            <person name="Arakawa K."/>
        </authorList>
    </citation>
    <scope>NUCLEOTIDE SEQUENCE [LARGE SCALE GENOMIC DNA]</scope>
</reference>
<dbReference type="AlphaFoldDB" id="A0AAV4TBP3"/>
<dbReference type="EMBL" id="BPLR01010932">
    <property type="protein sequence ID" value="GIY43109.1"/>
    <property type="molecule type" value="Genomic_DNA"/>
</dbReference>
<accession>A0AAV4TBP3</accession>
<dbReference type="Proteomes" id="UP001054945">
    <property type="component" value="Unassembled WGS sequence"/>
</dbReference>
<organism evidence="1 2">
    <name type="scientific">Caerostris extrusa</name>
    <name type="common">Bark spider</name>
    <name type="synonym">Caerostris bankana</name>
    <dbReference type="NCBI Taxonomy" id="172846"/>
    <lineage>
        <taxon>Eukaryota</taxon>
        <taxon>Metazoa</taxon>
        <taxon>Ecdysozoa</taxon>
        <taxon>Arthropoda</taxon>
        <taxon>Chelicerata</taxon>
        <taxon>Arachnida</taxon>
        <taxon>Araneae</taxon>
        <taxon>Araneomorphae</taxon>
        <taxon>Entelegynae</taxon>
        <taxon>Araneoidea</taxon>
        <taxon>Araneidae</taxon>
        <taxon>Caerostris</taxon>
    </lineage>
</organism>
<gene>
    <name evidence="1" type="ORF">CEXT_127761</name>
</gene>
<sequence length="66" mass="7258">MTTDACVMCNKSGIPLHLLHPSITPTKKRFLSLRLLCKPTDPPPLPKRRAPCSYRFSSPCHLGVGA</sequence>